<reference evidence="2" key="1">
    <citation type="submission" date="2022-11" db="UniProtKB">
        <authorList>
            <consortium name="WormBaseParasite"/>
        </authorList>
    </citation>
    <scope>IDENTIFICATION</scope>
</reference>
<accession>A0A914XG28</accession>
<dbReference type="AlphaFoldDB" id="A0A914XG28"/>
<evidence type="ECO:0000313" key="1">
    <source>
        <dbReference type="Proteomes" id="UP000887566"/>
    </source>
</evidence>
<proteinExistence type="predicted"/>
<sequence length="86" mass="10077">MVKVCLNQMKKLSNGSEKQQYKEMLVRSVIWDICMRMGKAYLNQMKKHSNGTVKPQYKKGKVSHFLMKKLRNGSEKLQNKVMLTLN</sequence>
<evidence type="ECO:0000313" key="2">
    <source>
        <dbReference type="WBParaSite" id="PSAMB.scaffold755size41912.g8407.t1"/>
    </source>
</evidence>
<name>A0A914XG28_9BILA</name>
<dbReference type="WBParaSite" id="PSAMB.scaffold755size41912.g8407.t1">
    <property type="protein sequence ID" value="PSAMB.scaffold755size41912.g8407.t1"/>
    <property type="gene ID" value="PSAMB.scaffold755size41912.g8407"/>
</dbReference>
<protein>
    <submittedName>
        <fullName evidence="2">Uncharacterized protein</fullName>
    </submittedName>
</protein>
<keyword evidence="1" id="KW-1185">Reference proteome</keyword>
<dbReference type="Proteomes" id="UP000887566">
    <property type="component" value="Unplaced"/>
</dbReference>
<organism evidence="1 2">
    <name type="scientific">Plectus sambesii</name>
    <dbReference type="NCBI Taxonomy" id="2011161"/>
    <lineage>
        <taxon>Eukaryota</taxon>
        <taxon>Metazoa</taxon>
        <taxon>Ecdysozoa</taxon>
        <taxon>Nematoda</taxon>
        <taxon>Chromadorea</taxon>
        <taxon>Plectida</taxon>
        <taxon>Plectina</taxon>
        <taxon>Plectoidea</taxon>
        <taxon>Plectidae</taxon>
        <taxon>Plectus</taxon>
    </lineage>
</organism>